<evidence type="ECO:0000259" key="2">
    <source>
        <dbReference type="PROSITE" id="PS50234"/>
    </source>
</evidence>
<dbReference type="SMART" id="SM00327">
    <property type="entry name" value="VWA"/>
    <property type="match status" value="1"/>
</dbReference>
<feature type="compositionally biased region" description="Acidic residues" evidence="1">
    <location>
        <begin position="9"/>
        <end position="27"/>
    </location>
</feature>
<evidence type="ECO:0000313" key="3">
    <source>
        <dbReference type="Proteomes" id="UP000694888"/>
    </source>
</evidence>
<feature type="compositionally biased region" description="Basic and acidic residues" evidence="1">
    <location>
        <begin position="532"/>
        <end position="548"/>
    </location>
</feature>
<dbReference type="InterPro" id="IPR036465">
    <property type="entry name" value="vWFA_dom_sf"/>
</dbReference>
<evidence type="ECO:0000313" key="7">
    <source>
        <dbReference type="RefSeq" id="XP_005110195.1"/>
    </source>
</evidence>
<protein>
    <submittedName>
        <fullName evidence="4 5">Uncharacterized protein LOC101856297</fullName>
    </submittedName>
</protein>
<accession>A0ABM0K6Z5</accession>
<feature type="region of interest" description="Disordered" evidence="1">
    <location>
        <begin position="475"/>
        <end position="603"/>
    </location>
</feature>
<proteinExistence type="predicted"/>
<dbReference type="PROSITE" id="PS50234">
    <property type="entry name" value="VWFA"/>
    <property type="match status" value="1"/>
</dbReference>
<dbReference type="RefSeq" id="XP_005110194.1">
    <property type="nucleotide sequence ID" value="XM_005110137.3"/>
</dbReference>
<dbReference type="RefSeq" id="XP_005110195.1">
    <property type="nucleotide sequence ID" value="XM_005110138.3"/>
</dbReference>
<feature type="compositionally biased region" description="Polar residues" evidence="1">
    <location>
        <begin position="572"/>
        <end position="583"/>
    </location>
</feature>
<gene>
    <name evidence="4 5 6 7 8" type="primary">LOC101856297</name>
</gene>
<feature type="compositionally biased region" description="Basic and acidic residues" evidence="1">
    <location>
        <begin position="507"/>
        <end position="521"/>
    </location>
</feature>
<dbReference type="GeneID" id="101856297"/>
<dbReference type="Proteomes" id="UP000694888">
    <property type="component" value="Unplaced"/>
</dbReference>
<name>A0ABM0K6Z5_APLCA</name>
<dbReference type="Gene3D" id="3.40.50.410">
    <property type="entry name" value="von Willebrand factor, type A domain"/>
    <property type="match status" value="1"/>
</dbReference>
<dbReference type="RefSeq" id="XP_005110196.1">
    <property type="nucleotide sequence ID" value="XM_005110139.3"/>
</dbReference>
<feature type="compositionally biased region" description="Basic and acidic residues" evidence="1">
    <location>
        <begin position="584"/>
        <end position="603"/>
    </location>
</feature>
<evidence type="ECO:0000313" key="8">
    <source>
        <dbReference type="RefSeq" id="XP_005110196.1"/>
    </source>
</evidence>
<evidence type="ECO:0000313" key="5">
    <source>
        <dbReference type="RefSeq" id="XP_005110193.1"/>
    </source>
</evidence>
<keyword evidence="3" id="KW-1185">Reference proteome</keyword>
<dbReference type="RefSeq" id="XP_005110192.1">
    <property type="nucleotide sequence ID" value="XM_005110135.3"/>
</dbReference>
<feature type="domain" description="VWFA" evidence="2">
    <location>
        <begin position="164"/>
        <end position="423"/>
    </location>
</feature>
<feature type="compositionally biased region" description="Polar residues" evidence="1">
    <location>
        <begin position="522"/>
        <end position="531"/>
    </location>
</feature>
<dbReference type="PANTHER" id="PTHR13803:SF36">
    <property type="entry name" value="TYPE A VON WILLEBRAND FACTOR DOMAIN-CONTAINING PROTEIN"/>
    <property type="match status" value="1"/>
</dbReference>
<feature type="region of interest" description="Disordered" evidence="1">
    <location>
        <begin position="1"/>
        <end position="27"/>
    </location>
</feature>
<sequence length="742" mass="82335">MDFASGYILEEEEESEEEQDCDEDFVGPECFEDVPQYEQYECEIMEFDDDDAEIPQQQKEKKPKGSSTNTVRLPLKQLKEKSDAVLRDQLKYTCPNPEVCGAILSHIDTPLEKPDSTEKIWKCRFCGEERTIPEWPDFSNGNDIIYCQDPQSPPNLDSDSEENTVIFVLDSSGSMGTPLKPSQMFIRNPLLQLLTGMSGGAPLPMMGNMALTGSGPSSSRDDSKTRLDAMKAGIASQIEKLKATAPKTRVGVVAFNGEVTVFGDGSHKPEVVSEQFYFDYNMLLTVGQQQEPLGHVESNCDNLVKALKGMEEDGRTALGPALVVAMAMASKSKTSKIILCTDGYANVGLGNLESNSEKELESFYSPVSAYCKTQGISVSIISFDKCGIAKALGELPVETGGTLVLIKPDELELPIGDELRRKTMATDAYVKFVVHKQLYIASSDSKVEPKSNHYHLVGILHDEMSQVFTFGFRKDEKSKQERKEKKEQDQTGEETSDKFSSICEPVTDEKEQPADSGERNSSETSQSNLTTEKIRELTDEEVARLAEREDPDAANSPGTKRKRGSEEPTPAPTTNGDDSSSNQEETKEQKEEPVPTDKVDDSRASVTEEFPFQVQICYVDLNGTEAIRVWTNVKPVTGDRQQADEASNMRTRVDNLIQQSAKELFDIYNKKITGVSLLSKTRALQNEINDLLKQKLTTDVSQSLNRYLTILGKIRQTDHIGEVVASELRNFQQGKIIVTNAT</sequence>
<dbReference type="RefSeq" id="XP_005110193.1">
    <property type="nucleotide sequence ID" value="XM_005110136.3"/>
</dbReference>
<dbReference type="InterPro" id="IPR050550">
    <property type="entry name" value="SEC23_SEC24_subfamily"/>
</dbReference>
<evidence type="ECO:0000313" key="6">
    <source>
        <dbReference type="RefSeq" id="XP_005110194.1"/>
    </source>
</evidence>
<feature type="region of interest" description="Disordered" evidence="1">
    <location>
        <begin position="45"/>
        <end position="70"/>
    </location>
</feature>
<reference evidence="4 5" key="1">
    <citation type="submission" date="2025-05" db="UniProtKB">
        <authorList>
            <consortium name="RefSeq"/>
        </authorList>
    </citation>
    <scope>IDENTIFICATION</scope>
</reference>
<dbReference type="SUPFAM" id="SSF53300">
    <property type="entry name" value="vWA-like"/>
    <property type="match status" value="1"/>
</dbReference>
<feature type="compositionally biased region" description="Basic and acidic residues" evidence="1">
    <location>
        <begin position="475"/>
        <end position="489"/>
    </location>
</feature>
<evidence type="ECO:0000313" key="4">
    <source>
        <dbReference type="RefSeq" id="XP_005110192.1"/>
    </source>
</evidence>
<organism evidence="3 7">
    <name type="scientific">Aplysia californica</name>
    <name type="common">California sea hare</name>
    <dbReference type="NCBI Taxonomy" id="6500"/>
    <lineage>
        <taxon>Eukaryota</taxon>
        <taxon>Metazoa</taxon>
        <taxon>Spiralia</taxon>
        <taxon>Lophotrochozoa</taxon>
        <taxon>Mollusca</taxon>
        <taxon>Gastropoda</taxon>
        <taxon>Heterobranchia</taxon>
        <taxon>Euthyneura</taxon>
        <taxon>Tectipleura</taxon>
        <taxon>Aplysiida</taxon>
        <taxon>Aplysioidea</taxon>
        <taxon>Aplysiidae</taxon>
        <taxon>Aplysia</taxon>
    </lineage>
</organism>
<evidence type="ECO:0000256" key="1">
    <source>
        <dbReference type="SAM" id="MobiDB-lite"/>
    </source>
</evidence>
<dbReference type="PANTHER" id="PTHR13803">
    <property type="entry name" value="SEC24-RELATED PROTEIN"/>
    <property type="match status" value="1"/>
</dbReference>
<dbReference type="InterPro" id="IPR002035">
    <property type="entry name" value="VWF_A"/>
</dbReference>